<dbReference type="EMBL" id="JAVDXQ010000002">
    <property type="protein sequence ID" value="MDR7296228.1"/>
    <property type="molecule type" value="Genomic_DNA"/>
</dbReference>
<feature type="domain" description="BON" evidence="3">
    <location>
        <begin position="121"/>
        <end position="189"/>
    </location>
</feature>
<dbReference type="RefSeq" id="WP_056877041.1">
    <property type="nucleotide sequence ID" value="NZ_JAVDXQ010000002.1"/>
</dbReference>
<evidence type="ECO:0000313" key="5">
    <source>
        <dbReference type="Proteomes" id="UP001180536"/>
    </source>
</evidence>
<dbReference type="Pfam" id="PF04972">
    <property type="entry name" value="BON"/>
    <property type="match status" value="1"/>
</dbReference>
<protein>
    <submittedName>
        <fullName evidence="4">Osmotically-inducible protein OsmY</fullName>
    </submittedName>
</protein>
<name>A0ABU1Z704_9BURK</name>
<organism evidence="4 5">
    <name type="scientific">Pelomonas aquatica</name>
    <dbReference type="NCBI Taxonomy" id="431058"/>
    <lineage>
        <taxon>Bacteria</taxon>
        <taxon>Pseudomonadati</taxon>
        <taxon>Pseudomonadota</taxon>
        <taxon>Betaproteobacteria</taxon>
        <taxon>Burkholderiales</taxon>
        <taxon>Sphaerotilaceae</taxon>
        <taxon>Roseateles</taxon>
    </lineage>
</organism>
<dbReference type="InterPro" id="IPR007055">
    <property type="entry name" value="BON_dom"/>
</dbReference>
<dbReference type="PROSITE" id="PS50914">
    <property type="entry name" value="BON"/>
    <property type="match status" value="1"/>
</dbReference>
<comment type="caution">
    <text evidence="4">The sequence shown here is derived from an EMBL/GenBank/DDBJ whole genome shotgun (WGS) entry which is preliminary data.</text>
</comment>
<proteinExistence type="predicted"/>
<dbReference type="PANTHER" id="PTHR34606:SF15">
    <property type="entry name" value="BON DOMAIN-CONTAINING PROTEIN"/>
    <property type="match status" value="1"/>
</dbReference>
<gene>
    <name evidence="4" type="ORF">J2X16_001567</name>
</gene>
<evidence type="ECO:0000313" key="4">
    <source>
        <dbReference type="EMBL" id="MDR7296228.1"/>
    </source>
</evidence>
<evidence type="ECO:0000256" key="2">
    <source>
        <dbReference type="SAM" id="Phobius"/>
    </source>
</evidence>
<keyword evidence="5" id="KW-1185">Reference proteome</keyword>
<keyword evidence="2" id="KW-0472">Membrane</keyword>
<dbReference type="PANTHER" id="PTHR34606">
    <property type="entry name" value="BON DOMAIN-CONTAINING PROTEIN"/>
    <property type="match status" value="1"/>
</dbReference>
<dbReference type="Proteomes" id="UP001180536">
    <property type="component" value="Unassembled WGS sequence"/>
</dbReference>
<evidence type="ECO:0000259" key="3">
    <source>
        <dbReference type="PROSITE" id="PS50914"/>
    </source>
</evidence>
<evidence type="ECO:0000256" key="1">
    <source>
        <dbReference type="SAM" id="MobiDB-lite"/>
    </source>
</evidence>
<keyword evidence="2" id="KW-1133">Transmembrane helix</keyword>
<dbReference type="SMART" id="SM00749">
    <property type="entry name" value="BON"/>
    <property type="match status" value="1"/>
</dbReference>
<feature type="transmembrane region" description="Helical" evidence="2">
    <location>
        <begin position="49"/>
        <end position="70"/>
    </location>
</feature>
<keyword evidence="2" id="KW-0812">Transmembrane</keyword>
<accession>A0ABU1Z704</accession>
<sequence length="208" mass="21369">MRIFAKRHRADGWPDHPQEPLQTAELHPAAAAPRPRLIKRVEPHRSSGIAGWLLALGLGAVIAIVAVIAMQDPRSVGTQLDDAVASVRNLGSEAERSVADSQNAAVQASRNVVDGVSAAIDDTGISAKVKAALAVDPALSASRIDVQTDNGVVRLSGPAPDAAAKERATVLAAAPQGVRAVDNRLTLPQPVANVVAVAGAASQPAQPQ</sequence>
<dbReference type="Gene3D" id="3.30.1340.30">
    <property type="match status" value="1"/>
</dbReference>
<dbReference type="InterPro" id="IPR051686">
    <property type="entry name" value="Lipoprotein_DolP"/>
</dbReference>
<dbReference type="InterPro" id="IPR014004">
    <property type="entry name" value="Transpt-assoc_nodulatn_dom_bac"/>
</dbReference>
<reference evidence="4 5" key="1">
    <citation type="submission" date="2023-07" db="EMBL/GenBank/DDBJ databases">
        <title>Sorghum-associated microbial communities from plants grown in Nebraska, USA.</title>
        <authorList>
            <person name="Schachtman D."/>
        </authorList>
    </citation>
    <scope>NUCLEOTIDE SEQUENCE [LARGE SCALE GENOMIC DNA]</scope>
    <source>
        <strain evidence="4 5">BE310</strain>
    </source>
</reference>
<feature type="region of interest" description="Disordered" evidence="1">
    <location>
        <begin position="1"/>
        <end position="20"/>
    </location>
</feature>